<accession>A0ABV1WIR2</accession>
<dbReference type="InterPro" id="IPR002938">
    <property type="entry name" value="FAD-bd"/>
</dbReference>
<dbReference type="InterPro" id="IPR036188">
    <property type="entry name" value="FAD/NAD-bd_sf"/>
</dbReference>
<evidence type="ECO:0000313" key="2">
    <source>
        <dbReference type="EMBL" id="MER6983964.1"/>
    </source>
</evidence>
<proteinExistence type="predicted"/>
<dbReference type="GO" id="GO:0004497">
    <property type="term" value="F:monooxygenase activity"/>
    <property type="evidence" value="ECO:0007669"/>
    <property type="project" value="UniProtKB-KW"/>
</dbReference>
<feature type="non-terminal residue" evidence="2">
    <location>
        <position position="94"/>
    </location>
</feature>
<organism evidence="2 3">
    <name type="scientific">Streptomyces carpinensis</name>
    <dbReference type="NCBI Taxonomy" id="66369"/>
    <lineage>
        <taxon>Bacteria</taxon>
        <taxon>Bacillati</taxon>
        <taxon>Actinomycetota</taxon>
        <taxon>Actinomycetes</taxon>
        <taxon>Kitasatosporales</taxon>
        <taxon>Streptomycetaceae</taxon>
        <taxon>Streptomyces</taxon>
    </lineage>
</organism>
<dbReference type="SUPFAM" id="SSF51905">
    <property type="entry name" value="FAD/NAD(P)-binding domain"/>
    <property type="match status" value="1"/>
</dbReference>
<name>A0ABV1WIR2_9ACTN</name>
<keyword evidence="2" id="KW-0503">Monooxygenase</keyword>
<keyword evidence="2" id="KW-0560">Oxidoreductase</keyword>
<dbReference type="EMBL" id="JBEPCU010001591">
    <property type="protein sequence ID" value="MER6983964.1"/>
    <property type="molecule type" value="Genomic_DNA"/>
</dbReference>
<reference evidence="2 3" key="1">
    <citation type="submission" date="2024-06" db="EMBL/GenBank/DDBJ databases">
        <title>The Natural Products Discovery Center: Release of the First 8490 Sequenced Strains for Exploring Actinobacteria Biosynthetic Diversity.</title>
        <authorList>
            <person name="Kalkreuter E."/>
            <person name="Kautsar S.A."/>
            <person name="Yang D."/>
            <person name="Bader C.D."/>
            <person name="Teijaro C.N."/>
            <person name="Fluegel L."/>
            <person name="Davis C.M."/>
            <person name="Simpson J.R."/>
            <person name="Lauterbach L."/>
            <person name="Steele A.D."/>
            <person name="Gui C."/>
            <person name="Meng S."/>
            <person name="Li G."/>
            <person name="Viehrig K."/>
            <person name="Ye F."/>
            <person name="Su P."/>
            <person name="Kiefer A.F."/>
            <person name="Nichols A."/>
            <person name="Cepeda A.J."/>
            <person name="Yan W."/>
            <person name="Fan B."/>
            <person name="Jiang Y."/>
            <person name="Adhikari A."/>
            <person name="Zheng C.-J."/>
            <person name="Schuster L."/>
            <person name="Cowan T.M."/>
            <person name="Smanski M.J."/>
            <person name="Chevrette M.G."/>
            <person name="De Carvalho L.P.S."/>
            <person name="Shen B."/>
        </authorList>
    </citation>
    <scope>NUCLEOTIDE SEQUENCE [LARGE SCALE GENOMIC DNA]</scope>
    <source>
        <strain evidence="2 3">NPDC000634</strain>
    </source>
</reference>
<evidence type="ECO:0000259" key="1">
    <source>
        <dbReference type="Pfam" id="PF01494"/>
    </source>
</evidence>
<comment type="caution">
    <text evidence="2">The sequence shown here is derived from an EMBL/GenBank/DDBJ whole genome shotgun (WGS) entry which is preliminary data.</text>
</comment>
<protein>
    <submittedName>
        <fullName evidence="2">FAD-dependent monooxygenase</fullName>
    </submittedName>
</protein>
<keyword evidence="3" id="KW-1185">Reference proteome</keyword>
<dbReference type="Proteomes" id="UP001458415">
    <property type="component" value="Unassembled WGS sequence"/>
</dbReference>
<gene>
    <name evidence="2" type="ORF">ABT317_45205</name>
</gene>
<sequence length="94" mass="9926">MYDAIVVGARCAGAPTALLLARAGYRVLLLDKAAYGSDTLSTHLVHQPGVAALARWGLLERVRASGCPPIERAVYEVADIHIEGCARGVEGQRA</sequence>
<dbReference type="Gene3D" id="3.50.50.60">
    <property type="entry name" value="FAD/NAD(P)-binding domain"/>
    <property type="match status" value="1"/>
</dbReference>
<evidence type="ECO:0000313" key="3">
    <source>
        <dbReference type="Proteomes" id="UP001458415"/>
    </source>
</evidence>
<dbReference type="Pfam" id="PF01494">
    <property type="entry name" value="FAD_binding_3"/>
    <property type="match status" value="1"/>
</dbReference>
<feature type="domain" description="FAD-binding" evidence="1">
    <location>
        <begin position="2"/>
        <end position="68"/>
    </location>
</feature>